<feature type="transmembrane region" description="Helical" evidence="6">
    <location>
        <begin position="129"/>
        <end position="149"/>
    </location>
</feature>
<name>A0A4V1NVV5_9BACT</name>
<proteinExistence type="predicted"/>
<keyword evidence="5 6" id="KW-0472">Membrane</keyword>
<keyword evidence="4 6" id="KW-1133">Transmembrane helix</keyword>
<feature type="transmembrane region" description="Helical" evidence="6">
    <location>
        <begin position="76"/>
        <end position="95"/>
    </location>
</feature>
<evidence type="ECO:0000256" key="4">
    <source>
        <dbReference type="ARBA" id="ARBA00022989"/>
    </source>
</evidence>
<feature type="transmembrane region" description="Helical" evidence="6">
    <location>
        <begin position="233"/>
        <end position="254"/>
    </location>
</feature>
<dbReference type="EMBL" id="SDMK01000001">
    <property type="protein sequence ID" value="RXS97242.1"/>
    <property type="molecule type" value="Genomic_DNA"/>
</dbReference>
<dbReference type="RefSeq" id="WP_129207021.1">
    <property type="nucleotide sequence ID" value="NZ_BMGU01000001.1"/>
</dbReference>
<accession>A0A4V1NVV5</accession>
<dbReference type="InterPro" id="IPR051258">
    <property type="entry name" value="Diverse_Substrate_Transporter"/>
</dbReference>
<keyword evidence="3 6" id="KW-0812">Transmembrane</keyword>
<sequence length="318" mass="33490">MPVASPTSSSRTASTALGYGACALAGTLWGTGFYFGKIALTAMGVGHMVLYRFLFALLGLAPLMRRPNLNRREWQLLLLASFLGIPVQFLLQFWGLALTTVSHAALMVGTMPVILAVGAVIFTHERLDIKGWFALAGSTTGVVLITLSSVHGAAGTHGAGHGVGHGPSLAGDLLVVLSLVIALGWLLINRHLMQSHSAITITAWGILAGVLMLALMVIPFAGWPPVHAVSSRVWFALIASGLFCTALTTFLWNWGIRHVPASRAGVFLNIEPALGSILGVELMGDKLGPWTWAGGALILTAAIVLTTTGRAEAEMLLE</sequence>
<dbReference type="GO" id="GO:0005886">
    <property type="term" value="C:plasma membrane"/>
    <property type="evidence" value="ECO:0007669"/>
    <property type="project" value="UniProtKB-SubCell"/>
</dbReference>
<dbReference type="Pfam" id="PF00892">
    <property type="entry name" value="EamA"/>
    <property type="match status" value="2"/>
</dbReference>
<evidence type="ECO:0000256" key="6">
    <source>
        <dbReference type="SAM" id="Phobius"/>
    </source>
</evidence>
<dbReference type="InterPro" id="IPR037185">
    <property type="entry name" value="EmrE-like"/>
</dbReference>
<dbReference type="SUPFAM" id="SSF103481">
    <property type="entry name" value="Multidrug resistance efflux transporter EmrE"/>
    <property type="match status" value="2"/>
</dbReference>
<evidence type="ECO:0000256" key="2">
    <source>
        <dbReference type="ARBA" id="ARBA00022475"/>
    </source>
</evidence>
<evidence type="ECO:0000313" key="9">
    <source>
        <dbReference type="Proteomes" id="UP000290253"/>
    </source>
</evidence>
<feature type="transmembrane region" description="Helical" evidence="6">
    <location>
        <begin position="16"/>
        <end position="36"/>
    </location>
</feature>
<evidence type="ECO:0000256" key="1">
    <source>
        <dbReference type="ARBA" id="ARBA00004651"/>
    </source>
</evidence>
<keyword evidence="9" id="KW-1185">Reference proteome</keyword>
<dbReference type="Gene3D" id="1.10.3730.20">
    <property type="match status" value="1"/>
</dbReference>
<feature type="domain" description="EamA" evidence="7">
    <location>
        <begin position="18"/>
        <end position="146"/>
    </location>
</feature>
<evidence type="ECO:0000256" key="3">
    <source>
        <dbReference type="ARBA" id="ARBA00022692"/>
    </source>
</evidence>
<feature type="transmembrane region" description="Helical" evidence="6">
    <location>
        <begin position="101"/>
        <end position="122"/>
    </location>
</feature>
<evidence type="ECO:0000259" key="7">
    <source>
        <dbReference type="Pfam" id="PF00892"/>
    </source>
</evidence>
<evidence type="ECO:0000313" key="8">
    <source>
        <dbReference type="EMBL" id="RXS97242.1"/>
    </source>
</evidence>
<comment type="caution">
    <text evidence="8">The sequence shown here is derived from an EMBL/GenBank/DDBJ whole genome shotgun (WGS) entry which is preliminary data.</text>
</comment>
<feature type="transmembrane region" description="Helical" evidence="6">
    <location>
        <begin position="42"/>
        <end position="64"/>
    </location>
</feature>
<dbReference type="PANTHER" id="PTHR42920:SF5">
    <property type="entry name" value="EAMA DOMAIN-CONTAINING PROTEIN"/>
    <property type="match status" value="1"/>
</dbReference>
<dbReference type="Proteomes" id="UP000290253">
    <property type="component" value="Unassembled WGS sequence"/>
</dbReference>
<feature type="transmembrane region" description="Helical" evidence="6">
    <location>
        <begin position="290"/>
        <end position="308"/>
    </location>
</feature>
<feature type="transmembrane region" description="Helical" evidence="6">
    <location>
        <begin position="169"/>
        <end position="188"/>
    </location>
</feature>
<gene>
    <name evidence="8" type="ORF">ESZ00_04835</name>
</gene>
<feature type="transmembrane region" description="Helical" evidence="6">
    <location>
        <begin position="200"/>
        <end position="221"/>
    </location>
</feature>
<dbReference type="PANTHER" id="PTHR42920">
    <property type="entry name" value="OS03G0707200 PROTEIN-RELATED"/>
    <property type="match status" value="1"/>
</dbReference>
<dbReference type="InterPro" id="IPR000620">
    <property type="entry name" value="EamA_dom"/>
</dbReference>
<protein>
    <submittedName>
        <fullName evidence="8">DMT family transporter</fullName>
    </submittedName>
</protein>
<dbReference type="AlphaFoldDB" id="A0A4V1NVV5"/>
<keyword evidence="2" id="KW-1003">Cell membrane</keyword>
<dbReference type="OrthoDB" id="111528at2"/>
<organism evidence="8 9">
    <name type="scientific">Silvibacterium dinghuense</name>
    <dbReference type="NCBI Taxonomy" id="1560006"/>
    <lineage>
        <taxon>Bacteria</taxon>
        <taxon>Pseudomonadati</taxon>
        <taxon>Acidobacteriota</taxon>
        <taxon>Terriglobia</taxon>
        <taxon>Terriglobales</taxon>
        <taxon>Acidobacteriaceae</taxon>
        <taxon>Silvibacterium</taxon>
    </lineage>
</organism>
<evidence type="ECO:0000256" key="5">
    <source>
        <dbReference type="ARBA" id="ARBA00023136"/>
    </source>
</evidence>
<feature type="domain" description="EamA" evidence="7">
    <location>
        <begin position="170"/>
        <end position="306"/>
    </location>
</feature>
<reference evidence="8 9" key="1">
    <citation type="journal article" date="2016" name="Int. J. Syst. Evol. Microbiol.">
        <title>Acidipila dinghuensis sp. nov., an acidobacterium isolated from forest soil.</title>
        <authorList>
            <person name="Jiang Y.W."/>
            <person name="Wang J."/>
            <person name="Chen M.H."/>
            <person name="Lv Y.Y."/>
            <person name="Qiu L.H."/>
        </authorList>
    </citation>
    <scope>NUCLEOTIDE SEQUENCE [LARGE SCALE GENOMIC DNA]</scope>
    <source>
        <strain evidence="8 9">DHOF10</strain>
    </source>
</reference>
<comment type="subcellular location">
    <subcellularLocation>
        <location evidence="1">Cell membrane</location>
        <topology evidence="1">Multi-pass membrane protein</topology>
    </subcellularLocation>
</comment>